<dbReference type="PANTHER" id="PTHR24559">
    <property type="entry name" value="TRANSPOSON TY3-I GAG-POL POLYPROTEIN"/>
    <property type="match status" value="1"/>
</dbReference>
<sequence length="358" mass="40213">MSTNDEEKTAFYTDNGTFCYTKMPFRLKNAGATYERLVDSLFTHQIGRNIEVYVEDMVIKILNESKLLRDVEETLQTLEGAKMKLNSANCTFGVEEGQFLGYCVTKEGIQSSPTKINELKETPSPCTLRDTQGLNAKQTTLSQFISKLDEKAMPLINTLKGCIEKNNFRWTTEAKSALQKIKMAIHTLRILASLIPGEKLQVYLSTSKDTISSVLVVERQGHQLLLHGIKALPILPGPPHRGTDQLPNQAGVTKAGDIQAAGKVGHRARRARHQLPSLGKNQGASVRGFLARNLGGTPTRSNQHRPTRTLSREYRPAIDPLYRWGLQQRRVNHRADFNKPHGRGSHIRIAFRLPYFQQ</sequence>
<dbReference type="EMBL" id="NBSK02000005">
    <property type="protein sequence ID" value="KAJ0203527.1"/>
    <property type="molecule type" value="Genomic_DNA"/>
</dbReference>
<feature type="domain" description="Reverse transcriptase" evidence="1">
    <location>
        <begin position="4"/>
        <end position="102"/>
    </location>
</feature>
<name>A0A9R1VAN4_LACSA</name>
<dbReference type="Gene3D" id="3.30.70.270">
    <property type="match status" value="2"/>
</dbReference>
<dbReference type="InterPro" id="IPR000477">
    <property type="entry name" value="RT_dom"/>
</dbReference>
<evidence type="ECO:0000313" key="2">
    <source>
        <dbReference type="EMBL" id="KAJ0203527.1"/>
    </source>
</evidence>
<dbReference type="InterPro" id="IPR053134">
    <property type="entry name" value="RNA-dir_DNA_polymerase"/>
</dbReference>
<dbReference type="SUPFAM" id="SSF56672">
    <property type="entry name" value="DNA/RNA polymerases"/>
    <property type="match status" value="1"/>
</dbReference>
<organism evidence="2 3">
    <name type="scientific">Lactuca sativa</name>
    <name type="common">Garden lettuce</name>
    <dbReference type="NCBI Taxonomy" id="4236"/>
    <lineage>
        <taxon>Eukaryota</taxon>
        <taxon>Viridiplantae</taxon>
        <taxon>Streptophyta</taxon>
        <taxon>Embryophyta</taxon>
        <taxon>Tracheophyta</taxon>
        <taxon>Spermatophyta</taxon>
        <taxon>Magnoliopsida</taxon>
        <taxon>eudicotyledons</taxon>
        <taxon>Gunneridae</taxon>
        <taxon>Pentapetalae</taxon>
        <taxon>asterids</taxon>
        <taxon>campanulids</taxon>
        <taxon>Asterales</taxon>
        <taxon>Asteraceae</taxon>
        <taxon>Cichorioideae</taxon>
        <taxon>Cichorieae</taxon>
        <taxon>Lactucinae</taxon>
        <taxon>Lactuca</taxon>
    </lineage>
</organism>
<reference evidence="2 3" key="1">
    <citation type="journal article" date="2017" name="Nat. Commun.">
        <title>Genome assembly with in vitro proximity ligation data and whole-genome triplication in lettuce.</title>
        <authorList>
            <person name="Reyes-Chin-Wo S."/>
            <person name="Wang Z."/>
            <person name="Yang X."/>
            <person name="Kozik A."/>
            <person name="Arikit S."/>
            <person name="Song C."/>
            <person name="Xia L."/>
            <person name="Froenicke L."/>
            <person name="Lavelle D.O."/>
            <person name="Truco M.J."/>
            <person name="Xia R."/>
            <person name="Zhu S."/>
            <person name="Xu C."/>
            <person name="Xu H."/>
            <person name="Xu X."/>
            <person name="Cox K."/>
            <person name="Korf I."/>
            <person name="Meyers B.C."/>
            <person name="Michelmore R.W."/>
        </authorList>
    </citation>
    <scope>NUCLEOTIDE SEQUENCE [LARGE SCALE GENOMIC DNA]</scope>
    <source>
        <strain evidence="3">cv. Salinas</strain>
        <tissue evidence="2">Seedlings</tissue>
    </source>
</reference>
<dbReference type="Proteomes" id="UP000235145">
    <property type="component" value="Unassembled WGS sequence"/>
</dbReference>
<evidence type="ECO:0000313" key="3">
    <source>
        <dbReference type="Proteomes" id="UP000235145"/>
    </source>
</evidence>
<evidence type="ECO:0000259" key="1">
    <source>
        <dbReference type="Pfam" id="PF00078"/>
    </source>
</evidence>
<proteinExistence type="predicted"/>
<dbReference type="PANTHER" id="PTHR24559:SF444">
    <property type="entry name" value="REVERSE TRANSCRIPTASE DOMAIN-CONTAINING PROTEIN"/>
    <property type="match status" value="1"/>
</dbReference>
<gene>
    <name evidence="2" type="ORF">LSAT_V11C500233290</name>
</gene>
<dbReference type="Pfam" id="PF00078">
    <property type="entry name" value="RVT_1"/>
    <property type="match status" value="1"/>
</dbReference>
<dbReference type="InterPro" id="IPR043128">
    <property type="entry name" value="Rev_trsase/Diguanyl_cyclase"/>
</dbReference>
<keyword evidence="3" id="KW-1185">Reference proteome</keyword>
<accession>A0A9R1VAN4</accession>
<comment type="caution">
    <text evidence="2">The sequence shown here is derived from an EMBL/GenBank/DDBJ whole genome shotgun (WGS) entry which is preliminary data.</text>
</comment>
<dbReference type="CDD" id="cd01647">
    <property type="entry name" value="RT_LTR"/>
    <property type="match status" value="1"/>
</dbReference>
<dbReference type="InterPro" id="IPR043502">
    <property type="entry name" value="DNA/RNA_pol_sf"/>
</dbReference>
<dbReference type="AlphaFoldDB" id="A0A9R1VAN4"/>
<protein>
    <recommendedName>
        <fullName evidence="1">Reverse transcriptase domain-containing protein</fullName>
    </recommendedName>
</protein>